<dbReference type="GO" id="GO:0004222">
    <property type="term" value="F:metalloendopeptidase activity"/>
    <property type="evidence" value="ECO:0007669"/>
    <property type="project" value="TreeGrafter"/>
</dbReference>
<dbReference type="PANTHER" id="PTHR21666">
    <property type="entry name" value="PEPTIDASE-RELATED"/>
    <property type="match status" value="1"/>
</dbReference>
<gene>
    <name evidence="2" type="ORF">J1M35_12065</name>
</gene>
<dbReference type="RefSeq" id="WP_208007288.1">
    <property type="nucleotide sequence ID" value="NZ_CP071796.1"/>
</dbReference>
<dbReference type="AlphaFoldDB" id="A0A975CCJ2"/>
<evidence type="ECO:0000259" key="1">
    <source>
        <dbReference type="Pfam" id="PF01551"/>
    </source>
</evidence>
<sequence length="301" mass="31757">MARSTVLIVTPEQTRSLEVDTRLLAWLKPLLLGLGTSTALLTAGLIGLGAQHLVSRADSQQALDARKHEIDTLRKEVADLKNFTSSEINAKLAALKKSEQMIGELQTYLQARGVNVKPVSVEPPAGQPNPAAGGPVQARVGKPVPYTGSFARDTGNLLEVLQSVPLGLPHGGALSSPFGDRANPFTGRGSESHGGLDFKGAHGEPVRATASGKVVFAGVQGGYGNLVEVAHAHGYNTLYAHLSRIEVKKGQLLAAGEVVGLLGSTGRSTGPHLHYEVQRRGERLNPEQFLALDDASILAQR</sequence>
<feature type="domain" description="M23ase beta-sheet core" evidence="1">
    <location>
        <begin position="192"/>
        <end position="286"/>
    </location>
</feature>
<dbReference type="InterPro" id="IPR016047">
    <property type="entry name" value="M23ase_b-sheet_dom"/>
</dbReference>
<organism evidence="2 3">
    <name type="scientific">Ottowia testudinis</name>
    <dbReference type="NCBI Taxonomy" id="2816950"/>
    <lineage>
        <taxon>Bacteria</taxon>
        <taxon>Pseudomonadati</taxon>
        <taxon>Pseudomonadota</taxon>
        <taxon>Betaproteobacteria</taxon>
        <taxon>Burkholderiales</taxon>
        <taxon>Comamonadaceae</taxon>
        <taxon>Ottowia</taxon>
    </lineage>
</organism>
<evidence type="ECO:0000313" key="3">
    <source>
        <dbReference type="Proteomes" id="UP000663903"/>
    </source>
</evidence>
<accession>A0A975CCJ2</accession>
<dbReference type="Proteomes" id="UP000663903">
    <property type="component" value="Chromosome"/>
</dbReference>
<name>A0A975CCJ2_9BURK</name>
<proteinExistence type="predicted"/>
<dbReference type="SUPFAM" id="SSF51261">
    <property type="entry name" value="Duplicated hybrid motif"/>
    <property type="match status" value="1"/>
</dbReference>
<dbReference type="InterPro" id="IPR050570">
    <property type="entry name" value="Cell_wall_metabolism_enzyme"/>
</dbReference>
<dbReference type="PANTHER" id="PTHR21666:SF270">
    <property type="entry name" value="MUREIN HYDROLASE ACTIVATOR ENVC"/>
    <property type="match status" value="1"/>
</dbReference>
<dbReference type="KEGG" id="otd:J1M35_12065"/>
<dbReference type="Pfam" id="PF01551">
    <property type="entry name" value="Peptidase_M23"/>
    <property type="match status" value="1"/>
</dbReference>
<dbReference type="EMBL" id="CP071796">
    <property type="protein sequence ID" value="QTD43880.1"/>
    <property type="molecule type" value="Genomic_DNA"/>
</dbReference>
<keyword evidence="3" id="KW-1185">Reference proteome</keyword>
<dbReference type="CDD" id="cd12797">
    <property type="entry name" value="M23_peptidase"/>
    <property type="match status" value="1"/>
</dbReference>
<reference evidence="2" key="1">
    <citation type="submission" date="2021-03" db="EMBL/GenBank/DDBJ databases">
        <title>Ottowia sp. 27C isolated from the cloaca of a Giant Asian pond turtle (Heosemys grandis).</title>
        <authorList>
            <person name="Spergser J."/>
            <person name="Busse H.-J."/>
        </authorList>
    </citation>
    <scope>NUCLEOTIDE SEQUENCE</scope>
    <source>
        <strain evidence="2">27C</strain>
    </source>
</reference>
<evidence type="ECO:0000313" key="2">
    <source>
        <dbReference type="EMBL" id="QTD43880.1"/>
    </source>
</evidence>
<protein>
    <submittedName>
        <fullName evidence="2">M23 family metallopeptidase</fullName>
    </submittedName>
</protein>
<dbReference type="FunFam" id="2.70.70.10:FF:000006">
    <property type="entry name" value="M23 family peptidase"/>
    <property type="match status" value="1"/>
</dbReference>
<dbReference type="InterPro" id="IPR011055">
    <property type="entry name" value="Dup_hybrid_motif"/>
</dbReference>
<dbReference type="Gene3D" id="2.70.70.10">
    <property type="entry name" value="Glucose Permease (Domain IIA)"/>
    <property type="match status" value="1"/>
</dbReference>